<gene>
    <name evidence="1" type="ORF">XaavBphi31_34</name>
</gene>
<evidence type="ECO:0000313" key="1">
    <source>
        <dbReference type="EMBL" id="QOI69531.1"/>
    </source>
</evidence>
<sequence>MRIHLSDHEVHRVENWEDRTITVTHRVTASTDKGDFHKDFTYTICQLRRSFDPKRLHYHLNVSRNMVTRAAIEKEYGD</sequence>
<evidence type="ECO:0000313" key="2">
    <source>
        <dbReference type="Proteomes" id="UP000671943"/>
    </source>
</evidence>
<protein>
    <submittedName>
        <fullName evidence="1">Uncharacterized protein</fullName>
    </submittedName>
</protein>
<organism evidence="1 2">
    <name type="scientific">Xanthomonas phage Xaa_vB_phi31</name>
    <dbReference type="NCBI Taxonomy" id="2776752"/>
    <lineage>
        <taxon>Viruses</taxon>
        <taxon>Duplodnaviria</taxon>
        <taxon>Heunggongvirae</taxon>
        <taxon>Uroviricota</taxon>
        <taxon>Caudoviricetes</taxon>
        <taxon>Autographivirales</taxon>
        <taxon>Autonotataviridae</taxon>
        <taxon>Gujervirinae</taxon>
        <taxon>Pazvirus</taxon>
        <taxon>Pazvirus 31</taxon>
    </lineage>
</organism>
<name>A0A868BZ18_9CAUD</name>
<dbReference type="Proteomes" id="UP000671943">
    <property type="component" value="Segment"/>
</dbReference>
<dbReference type="EMBL" id="MT951568">
    <property type="protein sequence ID" value="QOI69531.1"/>
    <property type="molecule type" value="Genomic_DNA"/>
</dbReference>
<keyword evidence="2" id="KW-1185">Reference proteome</keyword>
<proteinExistence type="predicted"/>
<reference evidence="1" key="1">
    <citation type="submission" date="2020-08" db="EMBL/GenBank/DDBJ databases">
        <authorList>
            <person name="Nguyen N.T.T."/>
            <person name="Holtappels D."/>
            <person name="Doan T.T.K."/>
            <person name="Pham H.K.N."/>
            <person name="Wagemans J."/>
        </authorList>
    </citation>
    <scope>NUCLEOTIDE SEQUENCE</scope>
</reference>
<accession>A0A868BZ18</accession>